<comment type="subcellular location">
    <subcellularLocation>
        <location evidence="1">Secreted</location>
    </subcellularLocation>
</comment>
<dbReference type="GO" id="GO:0016042">
    <property type="term" value="P:lipid catabolic process"/>
    <property type="evidence" value="ECO:0007669"/>
    <property type="project" value="TreeGrafter"/>
</dbReference>
<gene>
    <name evidence="9" type="ORF">X975_06486</name>
</gene>
<feature type="chain" id="PRO_5001829388" evidence="7">
    <location>
        <begin position="19"/>
        <end position="428"/>
    </location>
</feature>
<evidence type="ECO:0000256" key="4">
    <source>
        <dbReference type="PIRSR" id="PIRSR000865-1"/>
    </source>
</evidence>
<evidence type="ECO:0000259" key="8">
    <source>
        <dbReference type="Pfam" id="PF00151"/>
    </source>
</evidence>
<evidence type="ECO:0000256" key="1">
    <source>
        <dbReference type="ARBA" id="ARBA00004613"/>
    </source>
</evidence>
<dbReference type="PRINTS" id="PR00821">
    <property type="entry name" value="TAGLIPASE"/>
</dbReference>
<dbReference type="SUPFAM" id="SSF53474">
    <property type="entry name" value="alpha/beta-Hydrolases"/>
    <property type="match status" value="1"/>
</dbReference>
<feature type="binding site" evidence="5">
    <location>
        <position position="259"/>
    </location>
    <ligand>
        <name>Ca(2+)</name>
        <dbReference type="ChEBI" id="CHEBI:29108"/>
    </ligand>
</feature>
<dbReference type="STRING" id="407821.A0A087T715"/>
<dbReference type="GO" id="GO:0052689">
    <property type="term" value="F:carboxylic ester hydrolase activity"/>
    <property type="evidence" value="ECO:0007669"/>
    <property type="project" value="InterPro"/>
</dbReference>
<reference evidence="9 10" key="1">
    <citation type="submission" date="2013-11" db="EMBL/GenBank/DDBJ databases">
        <title>Genome sequencing of Stegodyphus mimosarum.</title>
        <authorList>
            <person name="Bechsgaard J."/>
        </authorList>
    </citation>
    <scope>NUCLEOTIDE SEQUENCE [LARGE SCALE GENOMIC DNA]</scope>
</reference>
<evidence type="ECO:0000313" key="10">
    <source>
        <dbReference type="Proteomes" id="UP000054359"/>
    </source>
</evidence>
<dbReference type="EMBL" id="KK113730">
    <property type="protein sequence ID" value="KFM60904.1"/>
    <property type="molecule type" value="Genomic_DNA"/>
</dbReference>
<keyword evidence="3" id="KW-0964">Secreted</keyword>
<evidence type="ECO:0000256" key="7">
    <source>
        <dbReference type="SAM" id="SignalP"/>
    </source>
</evidence>
<feature type="active site" description="Charge relay system" evidence="4">
    <location>
        <position position="349"/>
    </location>
</feature>
<dbReference type="AlphaFoldDB" id="A0A087T715"/>
<evidence type="ECO:0000256" key="6">
    <source>
        <dbReference type="RuleBase" id="RU004262"/>
    </source>
</evidence>
<feature type="active site" description="Nucleophile" evidence="4">
    <location>
        <position position="215"/>
    </location>
</feature>
<accession>A0A087T715</accession>
<dbReference type="OMA" id="CKMEREL"/>
<dbReference type="PANTHER" id="PTHR11610">
    <property type="entry name" value="LIPASE"/>
    <property type="match status" value="1"/>
</dbReference>
<feature type="signal peptide" evidence="7">
    <location>
        <begin position="1"/>
        <end position="18"/>
    </location>
</feature>
<organism evidence="9 10">
    <name type="scientific">Stegodyphus mimosarum</name>
    <name type="common">African social velvet spider</name>
    <dbReference type="NCBI Taxonomy" id="407821"/>
    <lineage>
        <taxon>Eukaryota</taxon>
        <taxon>Metazoa</taxon>
        <taxon>Ecdysozoa</taxon>
        <taxon>Arthropoda</taxon>
        <taxon>Chelicerata</taxon>
        <taxon>Arachnida</taxon>
        <taxon>Araneae</taxon>
        <taxon>Araneomorphae</taxon>
        <taxon>Entelegynae</taxon>
        <taxon>Eresoidea</taxon>
        <taxon>Eresidae</taxon>
        <taxon>Stegodyphus</taxon>
    </lineage>
</organism>
<dbReference type="CDD" id="cd00707">
    <property type="entry name" value="Pancreat_lipase_like"/>
    <property type="match status" value="1"/>
</dbReference>
<dbReference type="PIRSF" id="PIRSF000865">
    <property type="entry name" value="Lipoprotein_lipase_LIPH"/>
    <property type="match status" value="1"/>
</dbReference>
<evidence type="ECO:0000256" key="2">
    <source>
        <dbReference type="ARBA" id="ARBA00010701"/>
    </source>
</evidence>
<dbReference type="InterPro" id="IPR013818">
    <property type="entry name" value="Lipase"/>
</dbReference>
<keyword evidence="5" id="KW-0479">Metal-binding</keyword>
<keyword evidence="5" id="KW-0106">Calcium</keyword>
<keyword evidence="7" id="KW-0732">Signal</keyword>
<feature type="binding site" evidence="5">
    <location>
        <position position="262"/>
    </location>
    <ligand>
        <name>Ca(2+)</name>
        <dbReference type="ChEBI" id="CHEBI:29108"/>
    </ligand>
</feature>
<proteinExistence type="inferred from homology"/>
<dbReference type="GO" id="GO:0016298">
    <property type="term" value="F:lipase activity"/>
    <property type="evidence" value="ECO:0007669"/>
    <property type="project" value="InterPro"/>
</dbReference>
<dbReference type="Gene3D" id="3.40.50.1820">
    <property type="entry name" value="alpha/beta hydrolase"/>
    <property type="match status" value="1"/>
</dbReference>
<dbReference type="InterPro" id="IPR033906">
    <property type="entry name" value="Lipase_N"/>
</dbReference>
<feature type="binding site" evidence="5">
    <location>
        <position position="257"/>
    </location>
    <ligand>
        <name>Ca(2+)</name>
        <dbReference type="ChEBI" id="CHEBI:29108"/>
    </ligand>
</feature>
<dbReference type="GO" id="GO:0005615">
    <property type="term" value="C:extracellular space"/>
    <property type="evidence" value="ECO:0007669"/>
    <property type="project" value="TreeGrafter"/>
</dbReference>
<dbReference type="Pfam" id="PF00151">
    <property type="entry name" value="Lipase"/>
    <property type="match status" value="1"/>
</dbReference>
<name>A0A087T715_STEMI</name>
<comment type="similarity">
    <text evidence="2 6">Belongs to the AB hydrolase superfamily. Lipase family.</text>
</comment>
<dbReference type="OrthoDB" id="6421938at2759"/>
<feature type="non-terminal residue" evidence="9">
    <location>
        <position position="428"/>
    </location>
</feature>
<protein>
    <submittedName>
        <fullName evidence="9">Pancreatic lipase-related protein 2</fullName>
    </submittedName>
</protein>
<sequence length="428" mass="47758">MITLRFVILLAAVVAATAILDKLPKIPKPKIPKIPELPKPKIPKVKEIKEKLRGEVCYEDLGCFSIRSPWNRPLLERGLVGLPNSPENIGTEFRFFSPKNVDKPQYISTANFSSWDVKKSGFTRLAKTIFIIHGYRNGNSPWPVRLKNALIKREKANVFVVDWSKGAGAPPYILLEYQKVSDNTRVAGAEVGYFIQKLIAATKLDPKRVHVIGHSLGAHVAGYAGKWFKNNSTKKVGRITGLDPAGPRFNRVDPIVRIDRDDATFVDIIHTNYAPNRFEGLGIKEAIGHFDFYPSGGEDQPGCIKAREARKKIIGELTDPSQLFDIIWNIKSGKSENISEGFNEFGCSHVRAYKLFTASLEEPKCKFQALLCDSWKDFQTGACGACKGSKCVNMGYYAANKKSLAKKGKSLIFYLDTKGKDPFCMEKP</sequence>
<dbReference type="InterPro" id="IPR029058">
    <property type="entry name" value="AB_hydrolase_fold"/>
</dbReference>
<dbReference type="InterPro" id="IPR016272">
    <property type="entry name" value="Lipase_LIPH"/>
</dbReference>
<dbReference type="Proteomes" id="UP000054359">
    <property type="component" value="Unassembled WGS sequence"/>
</dbReference>
<evidence type="ECO:0000313" key="9">
    <source>
        <dbReference type="EMBL" id="KFM60904.1"/>
    </source>
</evidence>
<feature type="active site" description="Charge relay system" evidence="4">
    <location>
        <position position="243"/>
    </location>
</feature>
<evidence type="ECO:0000256" key="3">
    <source>
        <dbReference type="ARBA" id="ARBA00022525"/>
    </source>
</evidence>
<evidence type="ECO:0000256" key="5">
    <source>
        <dbReference type="PIRSR" id="PIRSR000865-2"/>
    </source>
</evidence>
<keyword evidence="10" id="KW-1185">Reference proteome</keyword>
<dbReference type="InterPro" id="IPR000734">
    <property type="entry name" value="TAG_lipase"/>
</dbReference>
<dbReference type="GO" id="GO:0046872">
    <property type="term" value="F:metal ion binding"/>
    <property type="evidence" value="ECO:0007669"/>
    <property type="project" value="UniProtKB-KW"/>
</dbReference>
<feature type="domain" description="Lipase" evidence="8">
    <location>
        <begin position="55"/>
        <end position="423"/>
    </location>
</feature>